<feature type="non-terminal residue" evidence="1">
    <location>
        <position position="70"/>
    </location>
</feature>
<reference evidence="2" key="1">
    <citation type="journal article" date="2014" name="Proc. Natl. Acad. Sci. U.S.A.">
        <title>Extensive sampling of basidiomycete genomes demonstrates inadequacy of the white-rot/brown-rot paradigm for wood decay fungi.</title>
        <authorList>
            <person name="Riley R."/>
            <person name="Salamov A.A."/>
            <person name="Brown D.W."/>
            <person name="Nagy L.G."/>
            <person name="Floudas D."/>
            <person name="Held B.W."/>
            <person name="Levasseur A."/>
            <person name="Lombard V."/>
            <person name="Morin E."/>
            <person name="Otillar R."/>
            <person name="Lindquist E.A."/>
            <person name="Sun H."/>
            <person name="LaButti K.M."/>
            <person name="Schmutz J."/>
            <person name="Jabbour D."/>
            <person name="Luo H."/>
            <person name="Baker S.E."/>
            <person name="Pisabarro A.G."/>
            <person name="Walton J.D."/>
            <person name="Blanchette R.A."/>
            <person name="Henrissat B."/>
            <person name="Martin F."/>
            <person name="Cullen D."/>
            <person name="Hibbett D.S."/>
            <person name="Grigoriev I.V."/>
        </authorList>
    </citation>
    <scope>NUCLEOTIDE SEQUENCE [LARGE SCALE GENOMIC DNA]</scope>
    <source>
        <strain evidence="2">FD-172 SS1</strain>
    </source>
</reference>
<organism evidence="1 2">
    <name type="scientific">Botryobasidium botryosum (strain FD-172 SS1)</name>
    <dbReference type="NCBI Taxonomy" id="930990"/>
    <lineage>
        <taxon>Eukaryota</taxon>
        <taxon>Fungi</taxon>
        <taxon>Dikarya</taxon>
        <taxon>Basidiomycota</taxon>
        <taxon>Agaricomycotina</taxon>
        <taxon>Agaricomycetes</taxon>
        <taxon>Cantharellales</taxon>
        <taxon>Botryobasidiaceae</taxon>
        <taxon>Botryobasidium</taxon>
    </lineage>
</organism>
<gene>
    <name evidence="1" type="ORF">BOTBODRAFT_77924</name>
</gene>
<dbReference type="OrthoDB" id="2790258at2759"/>
<protein>
    <submittedName>
        <fullName evidence="1">Uncharacterized protein</fullName>
    </submittedName>
</protein>
<dbReference type="Proteomes" id="UP000027195">
    <property type="component" value="Unassembled WGS sequence"/>
</dbReference>
<dbReference type="HOGENOM" id="CLU_2764669_0_0_1"/>
<feature type="non-terminal residue" evidence="1">
    <location>
        <position position="1"/>
    </location>
</feature>
<evidence type="ECO:0000313" key="1">
    <source>
        <dbReference type="EMBL" id="KDQ12926.1"/>
    </source>
</evidence>
<accession>A0A067MMY3</accession>
<dbReference type="EMBL" id="KL198047">
    <property type="protein sequence ID" value="KDQ12926.1"/>
    <property type="molecule type" value="Genomic_DNA"/>
</dbReference>
<name>A0A067MMY3_BOTB1</name>
<evidence type="ECO:0000313" key="2">
    <source>
        <dbReference type="Proteomes" id="UP000027195"/>
    </source>
</evidence>
<sequence length="70" mass="7817">HALLPEELQVLSDIRDFLQVPHTTQELLSAERTPTLALAMPVYESLITMLQNLAEVHQELLPAIKASISK</sequence>
<dbReference type="InParanoid" id="A0A067MMY3"/>
<keyword evidence="2" id="KW-1185">Reference proteome</keyword>
<proteinExistence type="predicted"/>
<dbReference type="AlphaFoldDB" id="A0A067MMY3"/>